<name>A0A232FFY7_9HYME</name>
<evidence type="ECO:0000313" key="1">
    <source>
        <dbReference type="EMBL" id="OXU29671.1"/>
    </source>
</evidence>
<proteinExistence type="predicted"/>
<evidence type="ECO:0000313" key="2">
    <source>
        <dbReference type="Proteomes" id="UP000215335"/>
    </source>
</evidence>
<dbReference type="Proteomes" id="UP000215335">
    <property type="component" value="Unassembled WGS sequence"/>
</dbReference>
<sequence>MSEIKLSPPLQQNHEQQQQQNIDQEELVLLSTEEWYTEQRVKSMQRMSCRARALSTYSAVTELQRDVFHLLATAVAREELENCRPGADDALLDDVSLINMRFRLIHTLNSSLCYDCSGFLLQVTSPGARCRVWGRRLQRGEAVNC</sequence>
<keyword evidence="2" id="KW-1185">Reference proteome</keyword>
<dbReference type="EMBL" id="NNAY01000257">
    <property type="protein sequence ID" value="OXU29671.1"/>
    <property type="molecule type" value="Genomic_DNA"/>
</dbReference>
<organism evidence="1 2">
    <name type="scientific">Trichomalopsis sarcophagae</name>
    <dbReference type="NCBI Taxonomy" id="543379"/>
    <lineage>
        <taxon>Eukaryota</taxon>
        <taxon>Metazoa</taxon>
        <taxon>Ecdysozoa</taxon>
        <taxon>Arthropoda</taxon>
        <taxon>Hexapoda</taxon>
        <taxon>Insecta</taxon>
        <taxon>Pterygota</taxon>
        <taxon>Neoptera</taxon>
        <taxon>Endopterygota</taxon>
        <taxon>Hymenoptera</taxon>
        <taxon>Apocrita</taxon>
        <taxon>Proctotrupomorpha</taxon>
        <taxon>Chalcidoidea</taxon>
        <taxon>Pteromalidae</taxon>
        <taxon>Pteromalinae</taxon>
        <taxon>Trichomalopsis</taxon>
    </lineage>
</organism>
<comment type="caution">
    <text evidence="1">The sequence shown here is derived from an EMBL/GenBank/DDBJ whole genome shotgun (WGS) entry which is preliminary data.</text>
</comment>
<gene>
    <name evidence="1" type="ORF">TSAR_007142</name>
</gene>
<reference evidence="1 2" key="1">
    <citation type="journal article" date="2017" name="Curr. Biol.">
        <title>The Evolution of Venom by Co-option of Single-Copy Genes.</title>
        <authorList>
            <person name="Martinson E.O."/>
            <person name="Mrinalini"/>
            <person name="Kelkar Y.D."/>
            <person name="Chang C.H."/>
            <person name="Werren J.H."/>
        </authorList>
    </citation>
    <scope>NUCLEOTIDE SEQUENCE [LARGE SCALE GENOMIC DNA]</scope>
    <source>
        <strain evidence="1 2">Alberta</strain>
        <tissue evidence="1">Whole body</tissue>
    </source>
</reference>
<accession>A0A232FFY7</accession>
<protein>
    <submittedName>
        <fullName evidence="1">Uncharacterized protein</fullName>
    </submittedName>
</protein>
<dbReference type="AlphaFoldDB" id="A0A232FFY7"/>